<evidence type="ECO:0000256" key="1">
    <source>
        <dbReference type="ARBA" id="ARBA00000085"/>
    </source>
</evidence>
<evidence type="ECO:0000259" key="14">
    <source>
        <dbReference type="PROSITE" id="PS50109"/>
    </source>
</evidence>
<dbReference type="InterPro" id="IPR008207">
    <property type="entry name" value="Sig_transdc_His_kin_Hpt_dom"/>
</dbReference>
<dbReference type="Gene3D" id="1.20.120.160">
    <property type="entry name" value="HPT domain"/>
    <property type="match status" value="1"/>
</dbReference>
<dbReference type="EMBL" id="CP089984">
    <property type="protein sequence ID" value="WXB13117.1"/>
    <property type="molecule type" value="Genomic_DNA"/>
</dbReference>
<evidence type="ECO:0000256" key="2">
    <source>
        <dbReference type="ARBA" id="ARBA00012438"/>
    </source>
</evidence>
<dbReference type="PROSITE" id="PS50109">
    <property type="entry name" value="HIS_KIN"/>
    <property type="match status" value="1"/>
</dbReference>
<keyword evidence="6" id="KW-0808">Transferase</keyword>
<dbReference type="InterPro" id="IPR036061">
    <property type="entry name" value="CheW-like_dom_sf"/>
</dbReference>
<feature type="domain" description="Histidine kinase" evidence="14">
    <location>
        <begin position="224"/>
        <end position="449"/>
    </location>
</feature>
<evidence type="ECO:0000256" key="12">
    <source>
        <dbReference type="PROSITE-ProRule" id="PRU00110"/>
    </source>
</evidence>
<dbReference type="RefSeq" id="WP_394822736.1">
    <property type="nucleotide sequence ID" value="NZ_CP089984.1"/>
</dbReference>
<sequence>MEIDRNVLLAAFFLETDEKVALMETAILALEASPGSPVSTAPEAHDGRPELRDIFRVAHTIKGNAASLELSALTRFSHRVEDLLERLCDGRMVPTANIVRLLLRVVDVLRTLVDDARSAADPHRMPPQGAALLREIRSLLDDEPRRPETVPPMPFAPASTAPAPTAPAPTALAPTAPKAKARARSTLRVDVAKLDRILDLSGEIAILNRRVAQKVAGADLETDEALYAEARLLAELQEHVLLARMLPTRSLFAPFVRTVRDLADACGKRARLLFDGGDVDVDMAVLAELRDPLMHMIRNAIDHGIERPEVRAARGKDPCGTISLSARREGQSFAIAISDDGHGLDRARILARARQAAPGAPAIPTASIAPATAPSAASVPSAASPSDRELCQLVLEPGFSTAANVTNRSGRGMGLDIVRQTVSALRGSLTLDSPEGAGVTITLRLPLTVAILRGFGVRVGAQAFVLPMDAVVACLELPCPEKPAQNAAEDAARGASGVVRIHESGHERVLPFLRLRALFDLPPRAEEDEDERESLVVVEQNGVRAGIAVDALRGESQAVLKPLGPLFGDGVVSGSTILEDGGVALVLDVPAILARCAVETTGAPR</sequence>
<protein>
    <recommendedName>
        <fullName evidence="3">Chemotaxis protein CheA</fullName>
        <ecNumber evidence="2">2.7.13.3</ecNumber>
    </recommendedName>
</protein>
<comment type="catalytic activity">
    <reaction evidence="1">
        <text>ATP + protein L-histidine = ADP + protein N-phospho-L-histidine.</text>
        <dbReference type="EC" id="2.7.13.3"/>
    </reaction>
</comment>
<dbReference type="Pfam" id="PF01584">
    <property type="entry name" value="CheW"/>
    <property type="match status" value="1"/>
</dbReference>
<evidence type="ECO:0000259" key="15">
    <source>
        <dbReference type="PROSITE" id="PS50851"/>
    </source>
</evidence>
<dbReference type="SUPFAM" id="SSF55874">
    <property type="entry name" value="ATPase domain of HSP90 chaperone/DNA topoisomerase II/histidine kinase"/>
    <property type="match status" value="1"/>
</dbReference>
<dbReference type="Gene3D" id="3.30.565.10">
    <property type="entry name" value="Histidine kinase-like ATPase, C-terminal domain"/>
    <property type="match status" value="1"/>
</dbReference>
<dbReference type="InterPro" id="IPR003594">
    <property type="entry name" value="HATPase_dom"/>
</dbReference>
<feature type="modified residue" description="Phosphohistidine" evidence="12">
    <location>
        <position position="59"/>
    </location>
</feature>
<evidence type="ECO:0000259" key="16">
    <source>
        <dbReference type="PROSITE" id="PS50894"/>
    </source>
</evidence>
<evidence type="ECO:0000256" key="13">
    <source>
        <dbReference type="SAM" id="MobiDB-lite"/>
    </source>
</evidence>
<keyword evidence="7" id="KW-0547">Nucleotide-binding</keyword>
<dbReference type="PROSITE" id="PS50894">
    <property type="entry name" value="HPT"/>
    <property type="match status" value="1"/>
</dbReference>
<dbReference type="Pfam" id="PF01627">
    <property type="entry name" value="Hpt"/>
    <property type="match status" value="1"/>
</dbReference>
<proteinExistence type="predicted"/>
<dbReference type="PROSITE" id="PS50851">
    <property type="entry name" value="CHEW"/>
    <property type="match status" value="1"/>
</dbReference>
<dbReference type="PRINTS" id="PR00344">
    <property type="entry name" value="BCTRLSENSOR"/>
</dbReference>
<dbReference type="Pfam" id="PF02895">
    <property type="entry name" value="H-kinase_dim"/>
    <property type="match status" value="1"/>
</dbReference>
<feature type="domain" description="CheW-like" evidence="15">
    <location>
        <begin position="451"/>
        <end position="598"/>
    </location>
</feature>
<evidence type="ECO:0000256" key="5">
    <source>
        <dbReference type="ARBA" id="ARBA00022553"/>
    </source>
</evidence>
<evidence type="ECO:0000256" key="4">
    <source>
        <dbReference type="ARBA" id="ARBA00022500"/>
    </source>
</evidence>
<dbReference type="InterPro" id="IPR005467">
    <property type="entry name" value="His_kinase_dom"/>
</dbReference>
<dbReference type="SUPFAM" id="SSF47226">
    <property type="entry name" value="Histidine-containing phosphotransfer domain, HPT domain"/>
    <property type="match status" value="1"/>
</dbReference>
<evidence type="ECO:0000256" key="9">
    <source>
        <dbReference type="ARBA" id="ARBA00022840"/>
    </source>
</evidence>
<reference evidence="17 18" key="1">
    <citation type="submission" date="2021-12" db="EMBL/GenBank/DDBJ databases">
        <title>Discovery of the Pendulisporaceae a myxobacterial family with distinct sporulation behavior and unique specialized metabolism.</title>
        <authorList>
            <person name="Garcia R."/>
            <person name="Popoff A."/>
            <person name="Bader C.D."/>
            <person name="Loehr J."/>
            <person name="Walesch S."/>
            <person name="Walt C."/>
            <person name="Boldt J."/>
            <person name="Bunk B."/>
            <person name="Haeckl F.J.F.P.J."/>
            <person name="Gunesch A.P."/>
            <person name="Birkelbach J."/>
            <person name="Nuebel U."/>
            <person name="Pietschmann T."/>
            <person name="Bach T."/>
            <person name="Mueller R."/>
        </authorList>
    </citation>
    <scope>NUCLEOTIDE SEQUENCE [LARGE SCALE GENOMIC DNA]</scope>
    <source>
        <strain evidence="17 18">MSr11954</strain>
    </source>
</reference>
<dbReference type="SMART" id="SM00073">
    <property type="entry name" value="HPT"/>
    <property type="match status" value="1"/>
</dbReference>
<dbReference type="Proteomes" id="UP001370348">
    <property type="component" value="Chromosome"/>
</dbReference>
<dbReference type="Pfam" id="PF02518">
    <property type="entry name" value="HATPase_c"/>
    <property type="match status" value="1"/>
</dbReference>
<evidence type="ECO:0000256" key="3">
    <source>
        <dbReference type="ARBA" id="ARBA00021495"/>
    </source>
</evidence>
<dbReference type="PANTHER" id="PTHR43395:SF10">
    <property type="entry name" value="CHEMOTAXIS PROTEIN CHEA"/>
    <property type="match status" value="1"/>
</dbReference>
<dbReference type="CDD" id="cd00088">
    <property type="entry name" value="HPT"/>
    <property type="match status" value="1"/>
</dbReference>
<dbReference type="InterPro" id="IPR036890">
    <property type="entry name" value="HATPase_C_sf"/>
</dbReference>
<keyword evidence="4" id="KW-0145">Chemotaxis</keyword>
<gene>
    <name evidence="17" type="ORF">LZC94_35385</name>
</gene>
<dbReference type="SMART" id="SM00260">
    <property type="entry name" value="CheW"/>
    <property type="match status" value="1"/>
</dbReference>
<feature type="region of interest" description="Disordered" evidence="13">
    <location>
        <begin position="143"/>
        <end position="179"/>
    </location>
</feature>
<dbReference type="SUPFAM" id="SSF50341">
    <property type="entry name" value="CheW-like"/>
    <property type="match status" value="1"/>
</dbReference>
<evidence type="ECO:0000313" key="18">
    <source>
        <dbReference type="Proteomes" id="UP001370348"/>
    </source>
</evidence>
<organism evidence="17 18">
    <name type="scientific">Pendulispora albinea</name>
    <dbReference type="NCBI Taxonomy" id="2741071"/>
    <lineage>
        <taxon>Bacteria</taxon>
        <taxon>Pseudomonadati</taxon>
        <taxon>Myxococcota</taxon>
        <taxon>Myxococcia</taxon>
        <taxon>Myxococcales</taxon>
        <taxon>Sorangiineae</taxon>
        <taxon>Pendulisporaceae</taxon>
        <taxon>Pendulispora</taxon>
    </lineage>
</organism>
<dbReference type="SUPFAM" id="SSF47384">
    <property type="entry name" value="Homodimeric domain of signal transducing histidine kinase"/>
    <property type="match status" value="1"/>
</dbReference>
<keyword evidence="9" id="KW-0067">ATP-binding</keyword>
<evidence type="ECO:0000256" key="10">
    <source>
        <dbReference type="ARBA" id="ARBA00023012"/>
    </source>
</evidence>
<accession>A0ABZ2LQC2</accession>
<dbReference type="InterPro" id="IPR036641">
    <property type="entry name" value="HPT_dom_sf"/>
</dbReference>
<dbReference type="InterPro" id="IPR002545">
    <property type="entry name" value="CheW-lke_dom"/>
</dbReference>
<keyword evidence="18" id="KW-1185">Reference proteome</keyword>
<keyword evidence="5 12" id="KW-0597">Phosphoprotein</keyword>
<dbReference type="EC" id="2.7.13.3" evidence="2"/>
<dbReference type="InterPro" id="IPR036097">
    <property type="entry name" value="HisK_dim/P_sf"/>
</dbReference>
<dbReference type="InterPro" id="IPR051315">
    <property type="entry name" value="Bact_Chemotaxis_CheA"/>
</dbReference>
<dbReference type="SMART" id="SM01231">
    <property type="entry name" value="H-kinase_dim"/>
    <property type="match status" value="1"/>
</dbReference>
<dbReference type="InterPro" id="IPR037006">
    <property type="entry name" value="CheA-like_homodim_sf"/>
</dbReference>
<evidence type="ECO:0000313" key="17">
    <source>
        <dbReference type="EMBL" id="WXB13117.1"/>
    </source>
</evidence>
<dbReference type="Gene3D" id="1.10.287.560">
    <property type="entry name" value="Histidine kinase CheA-like, homodimeric domain"/>
    <property type="match status" value="1"/>
</dbReference>
<dbReference type="PANTHER" id="PTHR43395">
    <property type="entry name" value="SENSOR HISTIDINE KINASE CHEA"/>
    <property type="match status" value="1"/>
</dbReference>
<feature type="compositionally biased region" description="Low complexity" evidence="13">
    <location>
        <begin position="156"/>
        <end position="178"/>
    </location>
</feature>
<dbReference type="InterPro" id="IPR004105">
    <property type="entry name" value="CheA-like_dim"/>
</dbReference>
<comment type="function">
    <text evidence="11">Involved in the transmission of sensory signals from the chemoreceptors to the flagellar motors. CheA is autophosphorylated; it can transfer its phosphate group to either CheB or CheY.</text>
</comment>
<dbReference type="InterPro" id="IPR004358">
    <property type="entry name" value="Sig_transdc_His_kin-like_C"/>
</dbReference>
<feature type="domain" description="HPt" evidence="16">
    <location>
        <begin position="1"/>
        <end position="116"/>
    </location>
</feature>
<name>A0ABZ2LQC2_9BACT</name>
<evidence type="ECO:0000256" key="6">
    <source>
        <dbReference type="ARBA" id="ARBA00022679"/>
    </source>
</evidence>
<evidence type="ECO:0000256" key="8">
    <source>
        <dbReference type="ARBA" id="ARBA00022777"/>
    </source>
</evidence>
<dbReference type="SMART" id="SM00387">
    <property type="entry name" value="HATPase_c"/>
    <property type="match status" value="1"/>
</dbReference>
<dbReference type="Gene3D" id="2.30.30.40">
    <property type="entry name" value="SH3 Domains"/>
    <property type="match status" value="1"/>
</dbReference>
<keyword evidence="10" id="KW-0902">Two-component regulatory system</keyword>
<evidence type="ECO:0000256" key="7">
    <source>
        <dbReference type="ARBA" id="ARBA00022741"/>
    </source>
</evidence>
<keyword evidence="8" id="KW-0418">Kinase</keyword>
<evidence type="ECO:0000256" key="11">
    <source>
        <dbReference type="ARBA" id="ARBA00035100"/>
    </source>
</evidence>